<evidence type="ECO:0000256" key="6">
    <source>
        <dbReference type="ARBA" id="ARBA00022801"/>
    </source>
</evidence>
<dbReference type="PROSITE" id="PS00893">
    <property type="entry name" value="NUDIX_BOX"/>
    <property type="match status" value="1"/>
</dbReference>
<feature type="region of interest" description="Disordered" evidence="10">
    <location>
        <begin position="84"/>
        <end position="106"/>
    </location>
</feature>
<dbReference type="PANTHER" id="PTHR42904">
    <property type="entry name" value="NUDIX HYDROLASE, NUDC SUBFAMILY"/>
    <property type="match status" value="1"/>
</dbReference>
<comment type="cofactor">
    <cofactor evidence="2">
        <name>Zn(2+)</name>
        <dbReference type="ChEBI" id="CHEBI:29105"/>
    </cofactor>
</comment>
<evidence type="ECO:0000259" key="11">
    <source>
        <dbReference type="PROSITE" id="PS51462"/>
    </source>
</evidence>
<dbReference type="GO" id="GO:0035529">
    <property type="term" value="F:NADH pyrophosphatase activity"/>
    <property type="evidence" value="ECO:0007669"/>
    <property type="project" value="TreeGrafter"/>
</dbReference>
<evidence type="ECO:0000313" key="12">
    <source>
        <dbReference type="EMBL" id="TQJ13797.1"/>
    </source>
</evidence>
<evidence type="ECO:0000256" key="7">
    <source>
        <dbReference type="ARBA" id="ARBA00022842"/>
    </source>
</evidence>
<keyword evidence="13" id="KW-1185">Reference proteome</keyword>
<dbReference type="Pfam" id="PF09297">
    <property type="entry name" value="Zn_ribbon_NUD"/>
    <property type="match status" value="1"/>
</dbReference>
<dbReference type="Gene3D" id="3.90.79.10">
    <property type="entry name" value="Nucleoside Triphosphate Pyrophosphohydrolase"/>
    <property type="match status" value="1"/>
</dbReference>
<evidence type="ECO:0000256" key="5">
    <source>
        <dbReference type="ARBA" id="ARBA00022723"/>
    </source>
</evidence>
<organism evidence="12 13">
    <name type="scientific">Yimella lutea</name>
    <dbReference type="NCBI Taxonomy" id="587872"/>
    <lineage>
        <taxon>Bacteria</taxon>
        <taxon>Bacillati</taxon>
        <taxon>Actinomycetota</taxon>
        <taxon>Actinomycetes</taxon>
        <taxon>Micrococcales</taxon>
        <taxon>Dermacoccaceae</taxon>
        <taxon>Yimella</taxon>
    </lineage>
</organism>
<name>A0A542EEP5_9MICO</name>
<comment type="cofactor">
    <cofactor evidence="1">
        <name>Mg(2+)</name>
        <dbReference type="ChEBI" id="CHEBI:18420"/>
    </cofactor>
</comment>
<sequence length="312" mass="34054">MLSRSILDRDSLRREDPSLLQSLLSSPRTRVLHLRGERMPVTTQGDVVRLLLRAPQPADSDLPAAYLGRQEGADFVAVFDVPEQKVPGDAGTTDPDDLARQSERTHRSLRSLAPGLPVADLGLATTSVAMANWVATQRFCARCGRPVALTKAGWVMTCDEGHHHFPRTDAAVIMSVVDPDDRLLLAQGTRFVLPTGMSVLAGFLEPGESMEAAVAREVMEEVGLPIVEAEYVGNQPWPMPASLMIGYAARTDETRLRLDPVEIRTARWFTRAQLVDALAGGELTVPPRLSIARHLIERWYGAALPAQPGDVS</sequence>
<evidence type="ECO:0000256" key="10">
    <source>
        <dbReference type="SAM" id="MobiDB-lite"/>
    </source>
</evidence>
<keyword evidence="6" id="KW-0378">Hydrolase</keyword>
<dbReference type="SUPFAM" id="SSF55811">
    <property type="entry name" value="Nudix"/>
    <property type="match status" value="1"/>
</dbReference>
<proteinExistence type="inferred from homology"/>
<evidence type="ECO:0000256" key="8">
    <source>
        <dbReference type="ARBA" id="ARBA00023027"/>
    </source>
</evidence>
<evidence type="ECO:0000313" key="13">
    <source>
        <dbReference type="Proteomes" id="UP000320806"/>
    </source>
</evidence>
<dbReference type="GO" id="GO:0005829">
    <property type="term" value="C:cytosol"/>
    <property type="evidence" value="ECO:0007669"/>
    <property type="project" value="TreeGrafter"/>
</dbReference>
<dbReference type="PANTHER" id="PTHR42904:SF6">
    <property type="entry name" value="NAD-CAPPED RNA HYDROLASE NUDT12"/>
    <property type="match status" value="1"/>
</dbReference>
<gene>
    <name evidence="12" type="ORF">FB459_1231</name>
</gene>
<dbReference type="GO" id="GO:0006742">
    <property type="term" value="P:NADP+ catabolic process"/>
    <property type="evidence" value="ECO:0007669"/>
    <property type="project" value="TreeGrafter"/>
</dbReference>
<evidence type="ECO:0000256" key="4">
    <source>
        <dbReference type="ARBA" id="ARBA00012381"/>
    </source>
</evidence>
<dbReference type="NCBIfam" id="NF001299">
    <property type="entry name" value="PRK00241.1"/>
    <property type="match status" value="1"/>
</dbReference>
<dbReference type="Proteomes" id="UP000320806">
    <property type="component" value="Unassembled WGS sequence"/>
</dbReference>
<feature type="domain" description="Nudix hydrolase" evidence="11">
    <location>
        <begin position="166"/>
        <end position="291"/>
    </location>
</feature>
<evidence type="ECO:0000256" key="1">
    <source>
        <dbReference type="ARBA" id="ARBA00001946"/>
    </source>
</evidence>
<dbReference type="GO" id="GO:0046872">
    <property type="term" value="F:metal ion binding"/>
    <property type="evidence" value="ECO:0007669"/>
    <property type="project" value="UniProtKB-KW"/>
</dbReference>
<dbReference type="InterPro" id="IPR020084">
    <property type="entry name" value="NUDIX_hydrolase_CS"/>
</dbReference>
<dbReference type="InterPro" id="IPR050241">
    <property type="entry name" value="NAD-cap_RNA_hydrolase_NudC"/>
</dbReference>
<dbReference type="GO" id="GO:0019677">
    <property type="term" value="P:NAD+ catabolic process"/>
    <property type="evidence" value="ECO:0007669"/>
    <property type="project" value="TreeGrafter"/>
</dbReference>
<dbReference type="InterPro" id="IPR015376">
    <property type="entry name" value="Znr_NADH_PPase"/>
</dbReference>
<comment type="similarity">
    <text evidence="3">Belongs to the Nudix hydrolase family. NudC subfamily.</text>
</comment>
<accession>A0A542EEP5</accession>
<dbReference type="InterPro" id="IPR049734">
    <property type="entry name" value="NudC-like_C"/>
</dbReference>
<dbReference type="EMBL" id="VFMO01000001">
    <property type="protein sequence ID" value="TQJ13797.1"/>
    <property type="molecule type" value="Genomic_DNA"/>
</dbReference>
<dbReference type="InterPro" id="IPR000086">
    <property type="entry name" value="NUDIX_hydrolase_dom"/>
</dbReference>
<keyword evidence="8" id="KW-0520">NAD</keyword>
<dbReference type="CDD" id="cd03429">
    <property type="entry name" value="NUDIX_NADH_pyrophosphatase_Nudt13"/>
    <property type="match status" value="1"/>
</dbReference>
<dbReference type="InterPro" id="IPR015797">
    <property type="entry name" value="NUDIX_hydrolase-like_dom_sf"/>
</dbReference>
<feature type="compositionally biased region" description="Basic and acidic residues" evidence="10">
    <location>
        <begin position="97"/>
        <end position="106"/>
    </location>
</feature>
<dbReference type="Pfam" id="PF00293">
    <property type="entry name" value="NUDIX"/>
    <property type="match status" value="1"/>
</dbReference>
<dbReference type="EC" id="3.6.1.22" evidence="4"/>
<comment type="catalytic activity">
    <reaction evidence="9">
        <text>a 5'-end NAD(+)-phospho-ribonucleoside in mRNA + H2O = a 5'-end phospho-adenosine-phospho-ribonucleoside in mRNA + beta-nicotinamide D-ribonucleotide + 2 H(+)</text>
        <dbReference type="Rhea" id="RHEA:60876"/>
        <dbReference type="Rhea" id="RHEA-COMP:15698"/>
        <dbReference type="Rhea" id="RHEA-COMP:15719"/>
        <dbReference type="ChEBI" id="CHEBI:14649"/>
        <dbReference type="ChEBI" id="CHEBI:15377"/>
        <dbReference type="ChEBI" id="CHEBI:15378"/>
        <dbReference type="ChEBI" id="CHEBI:144029"/>
        <dbReference type="ChEBI" id="CHEBI:144051"/>
    </reaction>
    <physiologicalReaction direction="left-to-right" evidence="9">
        <dbReference type="Rhea" id="RHEA:60877"/>
    </physiologicalReaction>
</comment>
<protein>
    <recommendedName>
        <fullName evidence="4">NAD(+) diphosphatase</fullName>
        <ecNumber evidence="4">3.6.1.22</ecNumber>
    </recommendedName>
</protein>
<reference evidence="12 13" key="1">
    <citation type="submission" date="2019-06" db="EMBL/GenBank/DDBJ databases">
        <title>Sequencing the genomes of 1000 actinobacteria strains.</title>
        <authorList>
            <person name="Klenk H.-P."/>
        </authorList>
    </citation>
    <scope>NUCLEOTIDE SEQUENCE [LARGE SCALE GENOMIC DNA]</scope>
    <source>
        <strain evidence="12 13">DSM 19828</strain>
    </source>
</reference>
<evidence type="ECO:0000256" key="9">
    <source>
        <dbReference type="ARBA" id="ARBA00023679"/>
    </source>
</evidence>
<dbReference type="AlphaFoldDB" id="A0A542EEP5"/>
<comment type="caution">
    <text evidence="12">The sequence shown here is derived from an EMBL/GenBank/DDBJ whole genome shotgun (WGS) entry which is preliminary data.</text>
</comment>
<dbReference type="Gene3D" id="3.90.79.20">
    <property type="match status" value="1"/>
</dbReference>
<keyword evidence="5" id="KW-0479">Metal-binding</keyword>
<keyword evidence="7" id="KW-0460">Magnesium</keyword>
<dbReference type="PROSITE" id="PS51462">
    <property type="entry name" value="NUDIX"/>
    <property type="match status" value="1"/>
</dbReference>
<evidence type="ECO:0000256" key="2">
    <source>
        <dbReference type="ARBA" id="ARBA00001947"/>
    </source>
</evidence>
<evidence type="ECO:0000256" key="3">
    <source>
        <dbReference type="ARBA" id="ARBA00009595"/>
    </source>
</evidence>